<evidence type="ECO:0000256" key="4">
    <source>
        <dbReference type="ARBA" id="ARBA00022475"/>
    </source>
</evidence>
<name>A0A964DY10_9PROT</name>
<evidence type="ECO:0000256" key="6">
    <source>
        <dbReference type="ARBA" id="ARBA00022989"/>
    </source>
</evidence>
<keyword evidence="11" id="KW-1185">Reference proteome</keyword>
<sequence>MRPLLSLVSGAWGRRIVIGLPFLWLALFFLLPFLVTLKIAFSPSINGIPPIGPILGLTDDGALRITLHIENWSYLFQDPSYVIAYGRSLLTAAITTVLCLVIGYPMAYRIARASPRMRPLLLILVIMPFWTSFLIRVYAWIGILKDNGLINNFLLWTRIIHQPLQMMNTQFAVHLVMTYAYLPFMLLPLYTTLEKLDLSLLEAASDLGGRPIISFLTVTLPLSLPGIVAGSLLVFIPAVGEFIIPTLVGSPGHQMIASVVFDEFFSNRDWPTASAVATAVVLLLLVPILALVWLRQRNDAKLIASS</sequence>
<keyword evidence="6 8" id="KW-1133">Transmembrane helix</keyword>
<evidence type="ECO:0000256" key="5">
    <source>
        <dbReference type="ARBA" id="ARBA00022692"/>
    </source>
</evidence>
<dbReference type="EMBL" id="JAESVB010000002">
    <property type="protein sequence ID" value="MCB8874607.1"/>
    <property type="molecule type" value="Genomic_DNA"/>
</dbReference>
<keyword evidence="3 8" id="KW-0813">Transport</keyword>
<reference evidence="10" key="2">
    <citation type="submission" date="2021-01" db="EMBL/GenBank/DDBJ databases">
        <authorList>
            <person name="Mieszkin S."/>
            <person name="Pouder E."/>
            <person name="Alain K."/>
        </authorList>
    </citation>
    <scope>NUCLEOTIDE SEQUENCE</scope>
    <source>
        <strain evidence="10">HW T2.11</strain>
    </source>
</reference>
<organism evidence="10 11">
    <name type="scientific">Acidisoma silvae</name>
    <dbReference type="NCBI Taxonomy" id="2802396"/>
    <lineage>
        <taxon>Bacteria</taxon>
        <taxon>Pseudomonadati</taxon>
        <taxon>Pseudomonadota</taxon>
        <taxon>Alphaproteobacteria</taxon>
        <taxon>Acetobacterales</taxon>
        <taxon>Acidocellaceae</taxon>
        <taxon>Acidisoma</taxon>
    </lineage>
</organism>
<feature type="domain" description="ABC transmembrane type-1" evidence="9">
    <location>
        <begin position="85"/>
        <end position="293"/>
    </location>
</feature>
<evidence type="ECO:0000256" key="7">
    <source>
        <dbReference type="ARBA" id="ARBA00023136"/>
    </source>
</evidence>
<comment type="subcellular location">
    <subcellularLocation>
        <location evidence="1 8">Cell membrane</location>
        <topology evidence="1 8">Multi-pass membrane protein</topology>
    </subcellularLocation>
</comment>
<dbReference type="PANTHER" id="PTHR42929">
    <property type="entry name" value="INNER MEMBRANE ABC TRANSPORTER PERMEASE PROTEIN YDCU-RELATED-RELATED"/>
    <property type="match status" value="1"/>
</dbReference>
<dbReference type="Pfam" id="PF00528">
    <property type="entry name" value="BPD_transp_1"/>
    <property type="match status" value="1"/>
</dbReference>
<dbReference type="RefSeq" id="WP_227320274.1">
    <property type="nucleotide sequence ID" value="NZ_JAESVB010000002.1"/>
</dbReference>
<accession>A0A964DY10</accession>
<feature type="transmembrane region" description="Helical" evidence="8">
    <location>
        <begin position="12"/>
        <end position="35"/>
    </location>
</feature>
<evidence type="ECO:0000313" key="11">
    <source>
        <dbReference type="Proteomes" id="UP000708298"/>
    </source>
</evidence>
<feature type="transmembrane region" description="Helical" evidence="8">
    <location>
        <begin position="171"/>
        <end position="191"/>
    </location>
</feature>
<dbReference type="PROSITE" id="PS50928">
    <property type="entry name" value="ABC_TM1"/>
    <property type="match status" value="1"/>
</dbReference>
<dbReference type="GO" id="GO:0055085">
    <property type="term" value="P:transmembrane transport"/>
    <property type="evidence" value="ECO:0007669"/>
    <property type="project" value="InterPro"/>
</dbReference>
<dbReference type="CDD" id="cd06261">
    <property type="entry name" value="TM_PBP2"/>
    <property type="match status" value="1"/>
</dbReference>
<dbReference type="Gene3D" id="1.10.3720.10">
    <property type="entry name" value="MetI-like"/>
    <property type="match status" value="1"/>
</dbReference>
<evidence type="ECO:0000256" key="2">
    <source>
        <dbReference type="ARBA" id="ARBA00007069"/>
    </source>
</evidence>
<reference evidence="10" key="1">
    <citation type="journal article" date="2021" name="Microorganisms">
        <title>Acidisoma silvae sp. nov. and Acidisomacellulosilytica sp. nov., Two Acidophilic Bacteria Isolated from Decaying Wood, Hydrolyzing Cellulose and Producing Poly-3-hydroxybutyrate.</title>
        <authorList>
            <person name="Mieszkin S."/>
            <person name="Pouder E."/>
            <person name="Uroz S."/>
            <person name="Simon-Colin C."/>
            <person name="Alain K."/>
        </authorList>
    </citation>
    <scope>NUCLEOTIDE SEQUENCE</scope>
    <source>
        <strain evidence="10">HW T2.11</strain>
    </source>
</reference>
<feature type="transmembrane region" description="Helical" evidence="8">
    <location>
        <begin position="273"/>
        <end position="294"/>
    </location>
</feature>
<keyword evidence="4" id="KW-1003">Cell membrane</keyword>
<comment type="caution">
    <text evidence="10">The sequence shown here is derived from an EMBL/GenBank/DDBJ whole genome shotgun (WGS) entry which is preliminary data.</text>
</comment>
<dbReference type="InterPro" id="IPR000515">
    <property type="entry name" value="MetI-like"/>
</dbReference>
<dbReference type="SUPFAM" id="SSF161098">
    <property type="entry name" value="MetI-like"/>
    <property type="match status" value="1"/>
</dbReference>
<dbReference type="GO" id="GO:0005886">
    <property type="term" value="C:plasma membrane"/>
    <property type="evidence" value="ECO:0007669"/>
    <property type="project" value="UniProtKB-SubCell"/>
</dbReference>
<dbReference type="PANTHER" id="PTHR42929:SF3">
    <property type="entry name" value="PUTRESCINE TRANSPORT SYSTEM PERMEASE PROTEIN POTH"/>
    <property type="match status" value="1"/>
</dbReference>
<feature type="transmembrane region" description="Helical" evidence="8">
    <location>
        <begin position="212"/>
        <end position="236"/>
    </location>
</feature>
<comment type="similarity">
    <text evidence="2">Belongs to the binding-protein-dependent transport system permease family. CysTW subfamily.</text>
</comment>
<evidence type="ECO:0000313" key="10">
    <source>
        <dbReference type="EMBL" id="MCB8874607.1"/>
    </source>
</evidence>
<keyword evidence="5 8" id="KW-0812">Transmembrane</keyword>
<feature type="transmembrane region" description="Helical" evidence="8">
    <location>
        <begin position="89"/>
        <end position="108"/>
    </location>
</feature>
<evidence type="ECO:0000256" key="1">
    <source>
        <dbReference type="ARBA" id="ARBA00004651"/>
    </source>
</evidence>
<evidence type="ECO:0000256" key="3">
    <source>
        <dbReference type="ARBA" id="ARBA00022448"/>
    </source>
</evidence>
<keyword evidence="7 8" id="KW-0472">Membrane</keyword>
<dbReference type="AlphaFoldDB" id="A0A964DY10"/>
<evidence type="ECO:0000259" key="9">
    <source>
        <dbReference type="PROSITE" id="PS50928"/>
    </source>
</evidence>
<gene>
    <name evidence="10" type="ORF">ASILVAE211_05365</name>
</gene>
<proteinExistence type="inferred from homology"/>
<dbReference type="InterPro" id="IPR035906">
    <property type="entry name" value="MetI-like_sf"/>
</dbReference>
<feature type="transmembrane region" description="Helical" evidence="8">
    <location>
        <begin position="120"/>
        <end position="141"/>
    </location>
</feature>
<evidence type="ECO:0000256" key="8">
    <source>
        <dbReference type="RuleBase" id="RU363032"/>
    </source>
</evidence>
<dbReference type="Proteomes" id="UP000708298">
    <property type="component" value="Unassembled WGS sequence"/>
</dbReference>
<protein>
    <submittedName>
        <fullName evidence="10">ABC transporter permease subunit</fullName>
    </submittedName>
</protein>